<keyword evidence="6" id="KW-0812">Transmembrane</keyword>
<dbReference type="RefSeq" id="WP_354470887.1">
    <property type="nucleotide sequence ID" value="NZ_JBEPSB010000001.1"/>
</dbReference>
<dbReference type="PANTHER" id="PTHR37824">
    <property type="entry name" value="IRON-REGULATED SURFACE DETERMINANT PROTEIN C"/>
    <property type="match status" value="1"/>
</dbReference>
<evidence type="ECO:0000256" key="1">
    <source>
        <dbReference type="ARBA" id="ARBA00004168"/>
    </source>
</evidence>
<name>A0ABV2PEX7_9BACI</name>
<dbReference type="Gene3D" id="2.60.40.1850">
    <property type="match status" value="2"/>
</dbReference>
<evidence type="ECO:0000313" key="9">
    <source>
        <dbReference type="Proteomes" id="UP001549363"/>
    </source>
</evidence>
<dbReference type="EMBL" id="JBEPSB010000001">
    <property type="protein sequence ID" value="MET4559477.1"/>
    <property type="molecule type" value="Genomic_DNA"/>
</dbReference>
<evidence type="ECO:0000256" key="5">
    <source>
        <dbReference type="ARBA" id="ARBA00023088"/>
    </source>
</evidence>
<evidence type="ECO:0000259" key="7">
    <source>
        <dbReference type="PROSITE" id="PS50978"/>
    </source>
</evidence>
<keyword evidence="3" id="KW-0964">Secreted</keyword>
<gene>
    <name evidence="8" type="ORF">ABIA69_000620</name>
</gene>
<feature type="transmembrane region" description="Helical" evidence="6">
    <location>
        <begin position="397"/>
        <end position="414"/>
    </location>
</feature>
<comment type="caution">
    <text evidence="8">The sequence shown here is derived from an EMBL/GenBank/DDBJ whole genome shotgun (WGS) entry which is preliminary data.</text>
</comment>
<evidence type="ECO:0000256" key="6">
    <source>
        <dbReference type="SAM" id="Phobius"/>
    </source>
</evidence>
<dbReference type="Pfam" id="PF05031">
    <property type="entry name" value="NEAT"/>
    <property type="match status" value="1"/>
</dbReference>
<dbReference type="InterPro" id="IPR006635">
    <property type="entry name" value="NEAT_dom"/>
</dbReference>
<evidence type="ECO:0000256" key="4">
    <source>
        <dbReference type="ARBA" id="ARBA00022729"/>
    </source>
</evidence>
<organism evidence="8 9">
    <name type="scientific">Lysinibacillus parviboronicapiens</name>
    <dbReference type="NCBI Taxonomy" id="436516"/>
    <lineage>
        <taxon>Bacteria</taxon>
        <taxon>Bacillati</taxon>
        <taxon>Bacillota</taxon>
        <taxon>Bacilli</taxon>
        <taxon>Bacillales</taxon>
        <taxon>Bacillaceae</taxon>
        <taxon>Lysinibacillus</taxon>
    </lineage>
</organism>
<keyword evidence="6" id="KW-1133">Transmembrane helix</keyword>
<keyword evidence="6" id="KW-0472">Membrane</keyword>
<dbReference type="InterPro" id="IPR050436">
    <property type="entry name" value="IsdA"/>
</dbReference>
<keyword evidence="5" id="KW-0572">Peptidoglycan-anchor</keyword>
<feature type="domain" description="NEAT" evidence="7">
    <location>
        <begin position="172"/>
        <end position="291"/>
    </location>
</feature>
<dbReference type="InterPro" id="IPR037250">
    <property type="entry name" value="NEAT_dom_sf"/>
</dbReference>
<keyword evidence="9" id="KW-1185">Reference proteome</keyword>
<comment type="subcellular location">
    <subcellularLocation>
        <location evidence="1">Secreted</location>
        <location evidence="1">Cell wall</location>
        <topology evidence="1">Peptidoglycan-anchor</topology>
    </subcellularLocation>
</comment>
<dbReference type="CDD" id="cd06920">
    <property type="entry name" value="NEAT"/>
    <property type="match status" value="1"/>
</dbReference>
<reference evidence="8 9" key="1">
    <citation type="submission" date="2024-06" db="EMBL/GenBank/DDBJ databases">
        <title>Sorghum-associated microbial communities from plants grown in Nebraska, USA.</title>
        <authorList>
            <person name="Schachtman D."/>
        </authorList>
    </citation>
    <scope>NUCLEOTIDE SEQUENCE [LARGE SCALE GENOMIC DNA]</scope>
    <source>
        <strain evidence="8 9">736</strain>
    </source>
</reference>
<dbReference type="PANTHER" id="PTHR37824:SF1">
    <property type="entry name" value="IRON-REGULATED SURFACE DETERMINANT PROTEIN C"/>
    <property type="match status" value="1"/>
</dbReference>
<dbReference type="Proteomes" id="UP001549363">
    <property type="component" value="Unassembled WGS sequence"/>
</dbReference>
<proteinExistence type="predicted"/>
<protein>
    <submittedName>
        <fullName evidence="8">Iron-regulated surface determinant protein A</fullName>
    </submittedName>
</protein>
<evidence type="ECO:0000313" key="8">
    <source>
        <dbReference type="EMBL" id="MET4559477.1"/>
    </source>
</evidence>
<evidence type="ECO:0000256" key="3">
    <source>
        <dbReference type="ARBA" id="ARBA00022525"/>
    </source>
</evidence>
<accession>A0ABV2PEX7</accession>
<keyword evidence="2" id="KW-0134">Cell wall</keyword>
<dbReference type="SMART" id="SM00725">
    <property type="entry name" value="NEAT"/>
    <property type="match status" value="1"/>
</dbReference>
<sequence>MVKINRTNFLLLVFGAIFIAFLPQFIWMHVQAEESSIENGTYQVELSFPSIGGVEQSRFFGKEATLFVDNGHYTLSLAIENENSLTNLQIAQNEKTLPFNLKSTENLVQFDVIDLIQPIIVRGLMAVPLEEDNRTFTQELLIQEATLKAIETQREESIVENPIEENTTTNVIVGKEWTMNYVLLVDGKREPSMMNTYVNPVAKMIEKEEKVFAQMSILKSAWVTGLTVEQQGEQVEPKLISLIDNLRIIEFEMEDLTQPLRMWVKVDIPELDYHHQYFVNLELDQQQVAKFLHKPSEEQSPEQVITVKPPVIAKGHKPGELTAEPVMVSPQLAPSLGQPTPFIPNEGLLAFDRTLDANTEKDTEEEAKKAEVKEETATEKVEMNTTTTQQLAQLDKVKIALLIIICLLSGWLLVRRIKSSKKKQLNRNN</sequence>
<evidence type="ECO:0000256" key="2">
    <source>
        <dbReference type="ARBA" id="ARBA00022512"/>
    </source>
</evidence>
<dbReference type="SUPFAM" id="SSF158911">
    <property type="entry name" value="NEAT domain-like"/>
    <property type="match status" value="2"/>
</dbReference>
<keyword evidence="4" id="KW-0732">Signal</keyword>
<dbReference type="PROSITE" id="PS50978">
    <property type="entry name" value="NEAT"/>
    <property type="match status" value="1"/>
</dbReference>